<sequence>MQKKLKLLNLIGIYPIRLQGLGGGMQPQLQEELVMRLLRFRGGIGGMRLPHRVDWLIRMQPLLVVVLLLEEEEEEEGEELTAEEQKERKIMKLLLKVKNGTPPQRKTALRQLTDKAREFGAGPLLNRILPLLMQPTLEDQERHLLEIGRPCGMTLRTF</sequence>
<accession>A0A7J7GD58</accession>
<name>A0A7J7GD58_CAMSI</name>
<reference evidence="1 2" key="2">
    <citation type="submission" date="2020-07" db="EMBL/GenBank/DDBJ databases">
        <title>Genome assembly of wild tea tree DASZ reveals pedigree and selection history of tea varieties.</title>
        <authorList>
            <person name="Zhang W."/>
        </authorList>
    </citation>
    <scope>NUCLEOTIDE SEQUENCE [LARGE SCALE GENOMIC DNA]</scope>
    <source>
        <strain evidence="2">cv. G240</strain>
        <tissue evidence="1">Leaf</tissue>
    </source>
</reference>
<dbReference type="GO" id="GO:0000245">
    <property type="term" value="P:spliceosomal complex assembly"/>
    <property type="evidence" value="ECO:0007669"/>
    <property type="project" value="InterPro"/>
</dbReference>
<evidence type="ECO:0000313" key="1">
    <source>
        <dbReference type="EMBL" id="KAF5937891.1"/>
    </source>
</evidence>
<dbReference type="InterPro" id="IPR038737">
    <property type="entry name" value="SF3b_su1-like"/>
</dbReference>
<evidence type="ECO:0000313" key="2">
    <source>
        <dbReference type="Proteomes" id="UP000593564"/>
    </source>
</evidence>
<dbReference type="AlphaFoldDB" id="A0A7J7GD58"/>
<dbReference type="GO" id="GO:0003729">
    <property type="term" value="F:mRNA binding"/>
    <property type="evidence" value="ECO:0007669"/>
    <property type="project" value="InterPro"/>
</dbReference>
<dbReference type="Proteomes" id="UP000593564">
    <property type="component" value="Unassembled WGS sequence"/>
</dbReference>
<gene>
    <name evidence="1" type="ORF">HYC85_025397</name>
</gene>
<keyword evidence="2" id="KW-1185">Reference proteome</keyword>
<dbReference type="PANTHER" id="PTHR12097">
    <property type="entry name" value="SPLICING FACTOR 3B, SUBUNIT 1-RELATED"/>
    <property type="match status" value="1"/>
</dbReference>
<proteinExistence type="predicted"/>
<comment type="caution">
    <text evidence="1">The sequence shown here is derived from an EMBL/GenBank/DDBJ whole genome shotgun (WGS) entry which is preliminary data.</text>
</comment>
<protein>
    <submittedName>
        <fullName evidence="1">Uncharacterized protein</fullName>
    </submittedName>
</protein>
<reference evidence="2" key="1">
    <citation type="journal article" date="2020" name="Nat. Commun.">
        <title>Genome assembly of wild tea tree DASZ reveals pedigree and selection history of tea varieties.</title>
        <authorList>
            <person name="Zhang W."/>
            <person name="Zhang Y."/>
            <person name="Qiu H."/>
            <person name="Guo Y."/>
            <person name="Wan H."/>
            <person name="Zhang X."/>
            <person name="Scossa F."/>
            <person name="Alseekh S."/>
            <person name="Zhang Q."/>
            <person name="Wang P."/>
            <person name="Xu L."/>
            <person name="Schmidt M.H."/>
            <person name="Jia X."/>
            <person name="Li D."/>
            <person name="Zhu A."/>
            <person name="Guo F."/>
            <person name="Chen W."/>
            <person name="Ni D."/>
            <person name="Usadel B."/>
            <person name="Fernie A.R."/>
            <person name="Wen W."/>
        </authorList>
    </citation>
    <scope>NUCLEOTIDE SEQUENCE [LARGE SCALE GENOMIC DNA]</scope>
    <source>
        <strain evidence="2">cv. G240</strain>
    </source>
</reference>
<dbReference type="EMBL" id="JACBKZ010000012">
    <property type="protein sequence ID" value="KAF5937891.1"/>
    <property type="molecule type" value="Genomic_DNA"/>
</dbReference>
<organism evidence="1 2">
    <name type="scientific">Camellia sinensis</name>
    <name type="common">Tea plant</name>
    <name type="synonym">Thea sinensis</name>
    <dbReference type="NCBI Taxonomy" id="4442"/>
    <lineage>
        <taxon>Eukaryota</taxon>
        <taxon>Viridiplantae</taxon>
        <taxon>Streptophyta</taxon>
        <taxon>Embryophyta</taxon>
        <taxon>Tracheophyta</taxon>
        <taxon>Spermatophyta</taxon>
        <taxon>Magnoliopsida</taxon>
        <taxon>eudicotyledons</taxon>
        <taxon>Gunneridae</taxon>
        <taxon>Pentapetalae</taxon>
        <taxon>asterids</taxon>
        <taxon>Ericales</taxon>
        <taxon>Theaceae</taxon>
        <taxon>Camellia</taxon>
    </lineage>
</organism>